<organism evidence="1 2">
    <name type="scientific">Pyrobaculum ferrireducens</name>
    <dbReference type="NCBI Taxonomy" id="1104324"/>
    <lineage>
        <taxon>Archaea</taxon>
        <taxon>Thermoproteota</taxon>
        <taxon>Thermoprotei</taxon>
        <taxon>Thermoproteales</taxon>
        <taxon>Thermoproteaceae</taxon>
        <taxon>Pyrobaculum</taxon>
    </lineage>
</organism>
<sequence>MNGGVNYQFNSASLILVTGLSAVFQQLGHGGGSKLHREGVALYAIYRMAEGEGAVSCLNSGWVIDVGITFTEVEIGGRRYRALVDTGFNGEVAVSRRVAEEAGLAPFRTKERVLADGRIVKMGVAVGVVKIGGEETEAFVEIIDELPLDVLVGVQALERLGYVVDPKTGRIEKIGLILV</sequence>
<dbReference type="Pfam" id="PF13975">
    <property type="entry name" value="gag-asp_proteas"/>
    <property type="match status" value="1"/>
</dbReference>
<accession>G7VGI1</accession>
<dbReference type="HOGENOM" id="CLU_1500338_0_0_2"/>
<evidence type="ECO:0000313" key="1">
    <source>
        <dbReference type="EMBL" id="AET33081.1"/>
    </source>
</evidence>
<reference evidence="1 2" key="1">
    <citation type="journal article" date="2012" name="J. Bacteriol.">
        <title>Complete genome sequence of strain 1860, a crenarchaeon of the genus pyrobaculum able to grow with various electron acceptors.</title>
        <authorList>
            <person name="Mardanov A.V."/>
            <person name="Gumerov V.M."/>
            <person name="Slobodkina G.B."/>
            <person name="Beletsky A.V."/>
            <person name="Bonch-Osmolovskaya E.A."/>
            <person name="Ravin N.V."/>
            <person name="Skryabin K.G."/>
        </authorList>
    </citation>
    <scope>NUCLEOTIDE SEQUENCE [LARGE SCALE GENOMIC DNA]</scope>
    <source>
        <strain evidence="1 2">1860</strain>
    </source>
</reference>
<protein>
    <recommendedName>
        <fullName evidence="3">Peptidase A2 domain-containing protein</fullName>
    </recommendedName>
</protein>
<dbReference type="eggNOG" id="arCOG03742">
    <property type="taxonomic scope" value="Archaea"/>
</dbReference>
<gene>
    <name evidence="1" type="ORF">P186_1665</name>
</gene>
<dbReference type="CDD" id="cd00303">
    <property type="entry name" value="retropepsin_like"/>
    <property type="match status" value="1"/>
</dbReference>
<evidence type="ECO:0008006" key="3">
    <source>
        <dbReference type="Google" id="ProtNLM"/>
    </source>
</evidence>
<dbReference type="InterPro" id="IPR021109">
    <property type="entry name" value="Peptidase_aspartic_dom_sf"/>
</dbReference>
<dbReference type="Gene3D" id="2.40.70.10">
    <property type="entry name" value="Acid Proteases"/>
    <property type="match status" value="1"/>
</dbReference>
<dbReference type="AlphaFoldDB" id="G7VGI1"/>
<evidence type="ECO:0000313" key="2">
    <source>
        <dbReference type="Proteomes" id="UP000005867"/>
    </source>
</evidence>
<dbReference type="EMBL" id="CP003098">
    <property type="protein sequence ID" value="AET33081.1"/>
    <property type="molecule type" value="Genomic_DNA"/>
</dbReference>
<dbReference type="SUPFAM" id="SSF50630">
    <property type="entry name" value="Acid proteases"/>
    <property type="match status" value="1"/>
</dbReference>
<name>G7VGI1_9CREN</name>
<dbReference type="Proteomes" id="UP000005867">
    <property type="component" value="Chromosome"/>
</dbReference>
<keyword evidence="2" id="KW-1185">Reference proteome</keyword>
<dbReference type="RefSeq" id="WP_014288907.1">
    <property type="nucleotide sequence ID" value="NC_016645.1"/>
</dbReference>
<dbReference type="InterPro" id="IPR022274">
    <property type="entry name" value="Peptidase_asp_AF0612"/>
</dbReference>
<dbReference type="BioCyc" id="PSP1104324:GJSN-1636-MONOMER"/>
<proteinExistence type="predicted"/>
<dbReference type="GeneID" id="70362860"/>
<dbReference type="KEGG" id="pyr:P186_1665"/>
<dbReference type="NCBIfam" id="TIGR03698">
    <property type="entry name" value="clan_AA_DTGF"/>
    <property type="match status" value="1"/>
</dbReference>